<comment type="caution">
    <text evidence="5">The sequence shown here is derived from an EMBL/GenBank/DDBJ whole genome shotgun (WGS) entry which is preliminary data.</text>
</comment>
<accession>A0A0C1MXM1</accession>
<dbReference type="InterPro" id="IPR002110">
    <property type="entry name" value="Ankyrin_rpt"/>
</dbReference>
<dbReference type="RefSeq" id="WP_039458072.1">
    <property type="nucleotide sequence ID" value="NZ_JSWE01000171.1"/>
</dbReference>
<name>A0A0C1MXM1_9RICK</name>
<feature type="repeat" description="ANK" evidence="3">
    <location>
        <begin position="340"/>
        <end position="372"/>
    </location>
</feature>
<dbReference type="Pfam" id="PF12796">
    <property type="entry name" value="Ank_2"/>
    <property type="match status" value="5"/>
</dbReference>
<dbReference type="PANTHER" id="PTHR24166">
    <property type="entry name" value="ROLLING PEBBLES, ISOFORM B"/>
    <property type="match status" value="1"/>
</dbReference>
<dbReference type="PANTHER" id="PTHR24166:SF48">
    <property type="entry name" value="PROTEIN VAPYRIN"/>
    <property type="match status" value="1"/>
</dbReference>
<sequence>MKNSLDTKATVEEQENLLLKAVKNGKFYEVKNLLRKLREQGIKINLNARDENGSTALMLAAYQKYEKIIKLLIKNGADVNVQTGKDTVLIVSIFGGNSKIVQMLLARGALINVRDKDDNTPLMIAEKLKNNEVIKHLKKAQLRINQELITAVEFKNYNEVNLLINRGADVNFQDSKGRTALMCAALKERIDIAQILIENGADINAMNNYYQSALLIAAQKGNIAFIKMFIEEGVDLRNEIGGSVLWCAVFEGHEKLVEILIDKGIEVLDPRNANGDTALMVAINKGYINIAKILIENGADIHVANHEGITPLMCASFHGHTDIAGLLIKNEADVNTKSVRGKTALLFALYQDHKDLVKILIDHGSKIDAQDNDGYTNLMHAIIDEQLNAVKFLIKKKADLNLVNSSGYTALMLAAQKNLKNIVKTLIQGGAEVNYMNNWGFTCIALAANESHLSMMNILIKNGANIIDNVINQGILANVVENGDIEIAKIFLEAGVDVNTSDRYEKTILMIAVEKGYEEMIDILIENQVDLDQQHRTGRTALMLAIMMEKRSIATKLILAGASLRIKDCKNNDAFTLLKEKKYYDLLKLIKIRKPNYLINTIAYVPCNDRELENESSDEDISGEYEEHMFEFDTSNIKSLPFKTFKDIKKDEPKQKGPVLGTLIRGDIKPRISKQGDNMESYVIQPFLEKLAAKAFYEPDSSKLQRVAVSFVLNRPRSLSTRRNHCLFSELEVPIDTSIEYNRFGLFWEYEWYDNKNNIVSFKEVRSFYKQLKRYDEQNGTNKAETFREINEDKVEHIVPYQALRERLKNHENTKELVTRFRSHAPNIPIYFGIVDSDVISFNRILLSYDQIYLESKLLSTAIPVVMTTGYEFPAKAIELPENFDSKIKEMVPALKVASQFDRITRIATAKALPLGVYYPEPNLYILLPDQEETIPESFIDRKSKEGSLESKVLLKQVKKREGISKESFIFSAKNPLITMIPDRAARYIRTSQKNYIRFSEDFKKEKFQRILIEDITALKEVTQTHVRTNSWANYLFTHKVGSLGGRGTIISDISGSYTSGHPLFCSSIEKVREQARAIVSEQERLLITLKNSLLPKEKIILIEAAIKSTHLAIAKFILEKIELFSDEKTILASEKEDVKSNHSFRSDSEILKDMIQDLQEYIRKTEEERMEIEAEMKIEVEEVIRQDNLLNNFSEFIIEFKNIVYQMERGRSLFPRHSYYNSQVAQQEEIDTEKVFKAPESTIGKRKRVSQNDTGSIATKERNRGISSSTSILLELDSENIDKLREQQSRKDTSNRTYTNIEVARRENNRKCRDKGKEKI</sequence>
<organism evidence="5 6">
    <name type="scientific">Candidatus Jidaibacter acanthamoebae</name>
    <dbReference type="NCBI Taxonomy" id="86105"/>
    <lineage>
        <taxon>Bacteria</taxon>
        <taxon>Pseudomonadati</taxon>
        <taxon>Pseudomonadota</taxon>
        <taxon>Alphaproteobacteria</taxon>
        <taxon>Rickettsiales</taxon>
        <taxon>Candidatus Midichloriaceae</taxon>
        <taxon>Candidatus Jidaibacter</taxon>
    </lineage>
</organism>
<keyword evidence="4" id="KW-0175">Coiled coil</keyword>
<evidence type="ECO:0000313" key="5">
    <source>
        <dbReference type="EMBL" id="KIE04651.1"/>
    </source>
</evidence>
<dbReference type="EMBL" id="JSWE01000171">
    <property type="protein sequence ID" value="KIE04651.1"/>
    <property type="molecule type" value="Genomic_DNA"/>
</dbReference>
<feature type="repeat" description="ANK" evidence="3">
    <location>
        <begin position="176"/>
        <end position="208"/>
    </location>
</feature>
<dbReference type="PROSITE" id="PS50088">
    <property type="entry name" value="ANK_REPEAT"/>
    <property type="match status" value="10"/>
</dbReference>
<keyword evidence="1" id="KW-0677">Repeat</keyword>
<feature type="repeat" description="ANK" evidence="3">
    <location>
        <begin position="537"/>
        <end position="569"/>
    </location>
</feature>
<feature type="repeat" description="ANK" evidence="3">
    <location>
        <begin position="504"/>
        <end position="536"/>
    </location>
</feature>
<evidence type="ECO:0000256" key="3">
    <source>
        <dbReference type="PROSITE-ProRule" id="PRU00023"/>
    </source>
</evidence>
<proteinExistence type="predicted"/>
<dbReference type="SUPFAM" id="SSF48403">
    <property type="entry name" value="Ankyrin repeat"/>
    <property type="match status" value="2"/>
</dbReference>
<feature type="repeat" description="ANK" evidence="3">
    <location>
        <begin position="307"/>
        <end position="339"/>
    </location>
</feature>
<dbReference type="STRING" id="86105.NF27_GZ00110"/>
<feature type="coiled-coil region" evidence="4">
    <location>
        <begin position="1149"/>
        <end position="1183"/>
    </location>
</feature>
<dbReference type="SMART" id="SM00248">
    <property type="entry name" value="ANK"/>
    <property type="match status" value="17"/>
</dbReference>
<dbReference type="Pfam" id="PF00023">
    <property type="entry name" value="Ank"/>
    <property type="match status" value="1"/>
</dbReference>
<reference evidence="5 6" key="1">
    <citation type="submission" date="2014-11" db="EMBL/GenBank/DDBJ databases">
        <title>A Rickettsiales Symbiont of Amoebae With Ancient Features.</title>
        <authorList>
            <person name="Schulz F."/>
            <person name="Martijn J."/>
            <person name="Wascher F."/>
            <person name="Kostanjsek R."/>
            <person name="Ettema T.J."/>
            <person name="Horn M."/>
        </authorList>
    </citation>
    <scope>NUCLEOTIDE SEQUENCE [LARGE SCALE GENOMIC DNA]</scope>
    <source>
        <strain evidence="5 6">UWC36</strain>
    </source>
</reference>
<evidence type="ECO:0000256" key="1">
    <source>
        <dbReference type="ARBA" id="ARBA00022737"/>
    </source>
</evidence>
<evidence type="ECO:0000256" key="4">
    <source>
        <dbReference type="SAM" id="Coils"/>
    </source>
</evidence>
<dbReference type="PROSITE" id="PS50297">
    <property type="entry name" value="ANK_REP_REGION"/>
    <property type="match status" value="7"/>
</dbReference>
<evidence type="ECO:0000256" key="2">
    <source>
        <dbReference type="ARBA" id="ARBA00023043"/>
    </source>
</evidence>
<feature type="repeat" description="ANK" evidence="3">
    <location>
        <begin position="274"/>
        <end position="306"/>
    </location>
</feature>
<keyword evidence="6" id="KW-1185">Reference proteome</keyword>
<keyword evidence="2 3" id="KW-0040">ANK repeat</keyword>
<dbReference type="InterPro" id="IPR036770">
    <property type="entry name" value="Ankyrin_rpt-contain_sf"/>
</dbReference>
<dbReference type="OrthoDB" id="7164533at2"/>
<dbReference type="Gene3D" id="1.25.40.20">
    <property type="entry name" value="Ankyrin repeat-containing domain"/>
    <property type="match status" value="3"/>
</dbReference>
<dbReference type="Proteomes" id="UP000031258">
    <property type="component" value="Unassembled WGS sequence"/>
</dbReference>
<feature type="repeat" description="ANK" evidence="3">
    <location>
        <begin position="406"/>
        <end position="438"/>
    </location>
</feature>
<feature type="repeat" description="ANK" evidence="3">
    <location>
        <begin position="373"/>
        <end position="405"/>
    </location>
</feature>
<dbReference type="InterPro" id="IPR050889">
    <property type="entry name" value="Dendritic_Spine_Reg/Scaffold"/>
</dbReference>
<gene>
    <name evidence="5" type="ORF">NF27_GZ00110</name>
</gene>
<protein>
    <submittedName>
        <fullName evidence="5">Uncharacterized protein</fullName>
    </submittedName>
</protein>
<evidence type="ECO:0000313" key="6">
    <source>
        <dbReference type="Proteomes" id="UP000031258"/>
    </source>
</evidence>
<feature type="repeat" description="ANK" evidence="3">
    <location>
        <begin position="84"/>
        <end position="116"/>
    </location>
</feature>
<feature type="repeat" description="ANK" evidence="3">
    <location>
        <begin position="52"/>
        <end position="84"/>
    </location>
</feature>